<proteinExistence type="predicted"/>
<dbReference type="OrthoDB" id="9795085at2"/>
<organism evidence="1 2">
    <name type="scientific">Polyangium spumosum</name>
    <dbReference type="NCBI Taxonomy" id="889282"/>
    <lineage>
        <taxon>Bacteria</taxon>
        <taxon>Pseudomonadati</taxon>
        <taxon>Myxococcota</taxon>
        <taxon>Polyangia</taxon>
        <taxon>Polyangiales</taxon>
        <taxon>Polyangiaceae</taxon>
        <taxon>Polyangium</taxon>
    </lineage>
</organism>
<dbReference type="EMBL" id="WJIE01000001">
    <property type="protein sequence ID" value="MRG91480.1"/>
    <property type="molecule type" value="Genomic_DNA"/>
</dbReference>
<dbReference type="Proteomes" id="UP000440224">
    <property type="component" value="Unassembled WGS sequence"/>
</dbReference>
<keyword evidence="2" id="KW-1185">Reference proteome</keyword>
<name>A0A6N7PMH8_9BACT</name>
<reference evidence="1 2" key="1">
    <citation type="submission" date="2019-10" db="EMBL/GenBank/DDBJ databases">
        <title>A soil myxobacterium in the family Polyangiaceae.</title>
        <authorList>
            <person name="Li Y."/>
            <person name="Wang J."/>
        </authorList>
    </citation>
    <scope>NUCLEOTIDE SEQUENCE [LARGE SCALE GENOMIC DNA]</scope>
    <source>
        <strain evidence="1 2">DSM 14734</strain>
    </source>
</reference>
<dbReference type="RefSeq" id="WP_153818264.1">
    <property type="nucleotide sequence ID" value="NZ_WJIE01000001.1"/>
</dbReference>
<evidence type="ECO:0000313" key="1">
    <source>
        <dbReference type="EMBL" id="MRG91480.1"/>
    </source>
</evidence>
<protein>
    <submittedName>
        <fullName evidence="1">Uncharacterized protein</fullName>
    </submittedName>
</protein>
<gene>
    <name evidence="1" type="ORF">GF068_06015</name>
</gene>
<evidence type="ECO:0000313" key="2">
    <source>
        <dbReference type="Proteomes" id="UP000440224"/>
    </source>
</evidence>
<comment type="caution">
    <text evidence="1">The sequence shown here is derived from an EMBL/GenBank/DDBJ whole genome shotgun (WGS) entry which is preliminary data.</text>
</comment>
<dbReference type="AlphaFoldDB" id="A0A6N7PMH8"/>
<accession>A0A6N7PMH8</accession>
<sequence length="786" mass="85649">MIERVIPRFGRLVFDQDAIVRAALRAYVETSLYRIARFEFPAYDWAGWMGDIERGTLFYIRDWRDWVVVAWTEAGIVGLAYDGWGSIQHRTLSADAVTGGPDDVRWALPGLPEELEPALVLATSTLGVGCDHGERSVGSGFWLSGGRIAGRFFEDPDDGGASWLAAWGLLHKGRLLPRYCHPRPGKIVVNHARPQDAPAHAIMDAVVDRRLKGPTEFTPAEIEMLLLPAPDPKRVLDAQRSLQEVGITWPGSPALPPEKRQPWFNGFTAHEYVGPPHFTQYFGPVAFNRDAIVRAALRAYVETILAPLDPLARHVLTACVVPKWTGDLQRGAFFNGDGCGDYDVVAWTEAGVVGLAYKRGAVPGEQLGALLPGLPDELLPALEMAAGLLERGAQGEKLATIGFWLSGDHTGGTLFDDPTLPGARRLVAWGALDRLVPWGTQDETGKGRLPLLGDRDIAALAVMLARTMASPIHALIDAVTDRALKGPTELLPDELATLFPTPPEPEERLSAQRMLQKVGITWPGMPEMPEVPQGAGRSPFLASPRAIGRCHPLGYLVFDRDAIVRAAFRAYVEVTLAYLDPRQCHPIPPDCGRTWTGDLQRGALAGRTTVAWSEAGVVAIVFESRWRPSESVPEGPVATNPDDVRRVVPDLPDALLPTLEMACGLIDQRHHIQTARVGFWLCGDSIGGTLFDTPTADGAWTLATWGRVGRGRLLPRYPHNGATITADTFKAYAPFLAVVDAVVERALKGPTELTQDEFTTLFPLPPLPGPALPAQRKLQQVGITWS</sequence>